<feature type="transmembrane region" description="Helical" evidence="7">
    <location>
        <begin position="167"/>
        <end position="197"/>
    </location>
</feature>
<keyword evidence="4 7" id="KW-1133">Transmembrane helix</keyword>
<feature type="transmembrane region" description="Helical" evidence="7">
    <location>
        <begin position="126"/>
        <end position="147"/>
    </location>
</feature>
<keyword evidence="5 7" id="KW-0472">Membrane</keyword>
<feature type="transmembrane region" description="Helical" evidence="7">
    <location>
        <begin position="238"/>
        <end position="256"/>
    </location>
</feature>
<accession>A0A939JVH2</accession>
<name>A0A939JVH2_9HYPH</name>
<evidence type="ECO:0000256" key="4">
    <source>
        <dbReference type="ARBA" id="ARBA00022989"/>
    </source>
</evidence>
<dbReference type="SUPFAM" id="SSF81345">
    <property type="entry name" value="ABC transporter involved in vitamin B12 uptake, BtuC"/>
    <property type="match status" value="1"/>
</dbReference>
<keyword evidence="6" id="KW-0813">Transport</keyword>
<evidence type="ECO:0000256" key="3">
    <source>
        <dbReference type="ARBA" id="ARBA00022692"/>
    </source>
</evidence>
<feature type="transmembrane region" description="Helical" evidence="7">
    <location>
        <begin position="209"/>
        <end position="232"/>
    </location>
</feature>
<dbReference type="PANTHER" id="PTHR30477:SF13">
    <property type="entry name" value="IRON TRANSPORT SYSTEM MEMBRANE PROTEIN HI_0360-RELATED"/>
    <property type="match status" value="1"/>
</dbReference>
<dbReference type="Gene3D" id="1.10.3470.10">
    <property type="entry name" value="ABC transporter involved in vitamin B12 uptake, BtuC"/>
    <property type="match status" value="1"/>
</dbReference>
<dbReference type="Proteomes" id="UP000664122">
    <property type="component" value="Unassembled WGS sequence"/>
</dbReference>
<dbReference type="EMBL" id="JAFMPP010000003">
    <property type="protein sequence ID" value="MBO0661972.1"/>
    <property type="molecule type" value="Genomic_DNA"/>
</dbReference>
<evidence type="ECO:0000256" key="5">
    <source>
        <dbReference type="ARBA" id="ARBA00023136"/>
    </source>
</evidence>
<dbReference type="Pfam" id="PF00950">
    <property type="entry name" value="ABC-3"/>
    <property type="match status" value="1"/>
</dbReference>
<comment type="caution">
    <text evidence="8">The sequence shown here is derived from an EMBL/GenBank/DDBJ whole genome shotgun (WGS) entry which is preliminary data.</text>
</comment>
<reference evidence="8" key="1">
    <citation type="submission" date="2021-03" db="EMBL/GenBank/DDBJ databases">
        <title>Whole genome sequence of Jiella sp. CQZ9-1.</title>
        <authorList>
            <person name="Tuo L."/>
        </authorList>
    </citation>
    <scope>NUCLEOTIDE SEQUENCE</scope>
    <source>
        <strain evidence="8">CQZ9-1</strain>
    </source>
</reference>
<comment type="subcellular location">
    <subcellularLocation>
        <location evidence="6">Cell membrane</location>
        <topology evidence="6">Multi-pass membrane protein</topology>
    </subcellularLocation>
    <subcellularLocation>
        <location evidence="1">Membrane</location>
        <topology evidence="1">Multi-pass membrane protein</topology>
    </subcellularLocation>
</comment>
<evidence type="ECO:0000256" key="6">
    <source>
        <dbReference type="RuleBase" id="RU003943"/>
    </source>
</evidence>
<dbReference type="GO" id="GO:0055085">
    <property type="term" value="P:transmembrane transport"/>
    <property type="evidence" value="ECO:0007669"/>
    <property type="project" value="InterPro"/>
</dbReference>
<gene>
    <name evidence="8" type="ORF">J1C48_05240</name>
</gene>
<evidence type="ECO:0000256" key="7">
    <source>
        <dbReference type="SAM" id="Phobius"/>
    </source>
</evidence>
<evidence type="ECO:0000256" key="1">
    <source>
        <dbReference type="ARBA" id="ARBA00004141"/>
    </source>
</evidence>
<dbReference type="GO" id="GO:0043190">
    <property type="term" value="C:ATP-binding cassette (ABC) transporter complex"/>
    <property type="evidence" value="ECO:0007669"/>
    <property type="project" value="InterPro"/>
</dbReference>
<dbReference type="GO" id="GO:0010043">
    <property type="term" value="P:response to zinc ion"/>
    <property type="evidence" value="ECO:0007669"/>
    <property type="project" value="TreeGrafter"/>
</dbReference>
<protein>
    <submittedName>
        <fullName evidence="8">Metal ABC transporter permease</fullName>
    </submittedName>
</protein>
<organism evidence="8 9">
    <name type="scientific">Jiella flava</name>
    <dbReference type="NCBI Taxonomy" id="2816857"/>
    <lineage>
        <taxon>Bacteria</taxon>
        <taxon>Pseudomonadati</taxon>
        <taxon>Pseudomonadota</taxon>
        <taxon>Alphaproteobacteria</taxon>
        <taxon>Hyphomicrobiales</taxon>
        <taxon>Aurantimonadaceae</taxon>
        <taxon>Jiella</taxon>
    </lineage>
</organism>
<dbReference type="InterPro" id="IPR001626">
    <property type="entry name" value="ABC_TroCD"/>
</dbReference>
<evidence type="ECO:0000313" key="8">
    <source>
        <dbReference type="EMBL" id="MBO0661972.1"/>
    </source>
</evidence>
<feature type="transmembrane region" description="Helical" evidence="7">
    <location>
        <begin position="82"/>
        <end position="99"/>
    </location>
</feature>
<evidence type="ECO:0000313" key="9">
    <source>
        <dbReference type="Proteomes" id="UP000664122"/>
    </source>
</evidence>
<dbReference type="AlphaFoldDB" id="A0A939JVH2"/>
<dbReference type="RefSeq" id="WP_207256738.1">
    <property type="nucleotide sequence ID" value="NZ_JAFMPP010000003.1"/>
</dbReference>
<feature type="transmembrane region" description="Helical" evidence="7">
    <location>
        <begin position="48"/>
        <end position="70"/>
    </location>
</feature>
<keyword evidence="9" id="KW-1185">Reference proteome</keyword>
<evidence type="ECO:0000256" key="2">
    <source>
        <dbReference type="ARBA" id="ARBA00008034"/>
    </source>
</evidence>
<dbReference type="InterPro" id="IPR037294">
    <property type="entry name" value="ABC_BtuC-like"/>
</dbReference>
<comment type="similarity">
    <text evidence="2 6">Belongs to the ABC-3 integral membrane protein family.</text>
</comment>
<sequence length="266" mass="27620">MFADYMINAWIATSLVAVAAGMVGFFVVVRGAAFAAHALPLGAFPGLAAAWLLGIAPWSLILAFAGLGAFGLARSGEKAPHHTATALWLVSMLALGNLLLSRMHAYSNAVFAVLFGEVLGVSNTQVLAVAAIVAVTVIAMALLYRPLLLSTLSPDLAAAAALPERRIATLFLLIVALVTSAALPLVGASIVFSLMVGPASAARLMTDRPGWALGLSVLLALSTVWSALALAYEADWPIGAFVGVMGAVWYGVGRIVRWQSGRLRRG</sequence>
<keyword evidence="3 6" id="KW-0812">Transmembrane</keyword>
<dbReference type="PANTHER" id="PTHR30477">
    <property type="entry name" value="ABC-TRANSPORTER METAL-BINDING PROTEIN"/>
    <property type="match status" value="1"/>
</dbReference>
<proteinExistence type="inferred from homology"/>